<dbReference type="CDD" id="cd00077">
    <property type="entry name" value="HDc"/>
    <property type="match status" value="1"/>
</dbReference>
<dbReference type="EMBL" id="MCRI01000015">
    <property type="protein sequence ID" value="ODN66667.1"/>
    <property type="molecule type" value="Genomic_DNA"/>
</dbReference>
<dbReference type="Pfam" id="PF00497">
    <property type="entry name" value="SBP_bac_3"/>
    <property type="match status" value="1"/>
</dbReference>
<dbReference type="GO" id="GO:0004673">
    <property type="term" value="F:protein histidine kinase activity"/>
    <property type="evidence" value="ECO:0007669"/>
    <property type="project" value="UniProtKB-EC"/>
</dbReference>
<keyword evidence="3" id="KW-0808">Transferase</keyword>
<dbReference type="CDD" id="cd01007">
    <property type="entry name" value="PBP2_BvgS_HisK_like"/>
    <property type="match status" value="1"/>
</dbReference>
<feature type="transmembrane region" description="Helical" evidence="1">
    <location>
        <begin position="584"/>
        <end position="607"/>
    </location>
</feature>
<dbReference type="EC" id="2.7.13.3" evidence="3"/>
<dbReference type="InterPro" id="IPR052020">
    <property type="entry name" value="Cyclic_di-GMP/3'3'-cGAMP_PDE"/>
</dbReference>
<dbReference type="AlphaFoldDB" id="A0A1E3GRM0"/>
<gene>
    <name evidence="3" type="primary">evgS</name>
    <name evidence="3" type="ORF">A9E74_01618</name>
</gene>
<comment type="caution">
    <text evidence="3">The sequence shown here is derived from an EMBL/GenBank/DDBJ whole genome shotgun (WGS) entry which is preliminary data.</text>
</comment>
<dbReference type="SUPFAM" id="SSF53850">
    <property type="entry name" value="Periplasmic binding protein-like II"/>
    <property type="match status" value="1"/>
</dbReference>
<dbReference type="GO" id="GO:0008081">
    <property type="term" value="F:phosphoric diester hydrolase activity"/>
    <property type="evidence" value="ECO:0007669"/>
    <property type="project" value="UniProtKB-ARBA"/>
</dbReference>
<dbReference type="Gene3D" id="1.10.3210.10">
    <property type="entry name" value="Hypothetical protein af1432"/>
    <property type="match status" value="2"/>
</dbReference>
<sequence>MEQRNKKFQLSIRTAVMAGFMFSSLLVAVVAITTQYYVNKNLAESTLNTRYQQTLANIRDYLESIDTRAFHEINELKQLPRLIDNPQISDETRQLLVAVMQRNPLFQSVYLGHQNGEVEQLINLQASPTLRQQLRAEEADRWLLIKVINQGEQQQRRLEYYDRNFTLRHVWQHQSNIDISQQSWFSAANTDEAVKTQSYLLAEASTPAQSYSIKLPESETVLAISTELSSLSTMLKNRDAGSATEIYFYPQTGSVIASNQAEEALTSLPAAPRLELSNEQLSLIRDNPVLRVTSETDWPPLNFSNNGVPSGYAVDMLNYISRMTGLEMHFVTGASWQELATKFVDGELEIMQPVFYSEFRNFMGEVTIPFVDVPYGVITTSDLPVNHISELNGKTIAIPQGWSLTERLQAEFPDINIIEVETVREVFSAVISGQVDAGMDTAITLQYIAAQQHADEITVHQGVDFAPAQLPTGLHFMVNRQRAGLADILNRSLENLSDNHHQALVDKWFNSIDKNRNLQALHIERFQNNALPVSDDVQSLPLNNQSYFVYHQAVAINDAENHYLTIISPQKTVMDAVWSKTKNAMLVAGLMLLLLLPVSWWFVSVILDALKKTQHNIDHLQQRRFTAVETQASHLLEFNDLSRKLNDLAIATQLYQQSHHYWTDSLVKSVARAIDAKSAYPTRHCALVPELTMLLADKAAESTDPAFTDFQLANEIQRRELSLAAWLHSFGKITTPEYLVDKRTKLEMLYNRIHEIRMRFEVLWRDAEIDFLQQSMQQPENREMYEEALKVKQLQLEDDFAFVAQCNIGTEFMDQNANERLKRLAKKTWERHFDDQLGLSPVELDQQRASTHSLPATEQLLADKAEHIIPRNAKATADAIAGKNNLNQPEHGFNHGELYNLTIESGTLTMEERFRINEHILTTIKMLESLPYVDELSNIPRYATTHLETINGSGYPRGLTAAELSVPERIIMLANVFEALTAADRPYKKGKTLSVAIFILHQLVEQELMDRDVFELFLTSGVYKQYAERFMASEQIDEVDISKYLREEDRYI</sequence>
<keyword evidence="1" id="KW-1133">Transmembrane helix</keyword>
<evidence type="ECO:0000259" key="2">
    <source>
        <dbReference type="PROSITE" id="PS51832"/>
    </source>
</evidence>
<dbReference type="Pfam" id="PF13487">
    <property type="entry name" value="HD_5"/>
    <property type="match status" value="1"/>
</dbReference>
<dbReference type="RefSeq" id="WP_069296078.1">
    <property type="nucleotide sequence ID" value="NZ_MCRI01000015.1"/>
</dbReference>
<evidence type="ECO:0000313" key="4">
    <source>
        <dbReference type="Proteomes" id="UP000094379"/>
    </source>
</evidence>
<reference evidence="3 4" key="1">
    <citation type="submission" date="2016-07" db="EMBL/GenBank/DDBJ databases">
        <title>Draft Genome Sequence of Methylophaga muralis Bur 1.</title>
        <authorList>
            <person name="Vasilenko O.V."/>
            <person name="Doronina N.V."/>
            <person name="Shmareva M.N."/>
            <person name="Tarlachkov S.V."/>
            <person name="Mustakhimov I."/>
            <person name="Trotsenko Y.A."/>
        </authorList>
    </citation>
    <scope>NUCLEOTIDE SEQUENCE [LARGE SCALE GENOMIC DNA]</scope>
    <source>
        <strain evidence="3 4">Bur 1</strain>
    </source>
</reference>
<keyword evidence="4" id="KW-1185">Reference proteome</keyword>
<keyword evidence="1" id="KW-0812">Transmembrane</keyword>
<dbReference type="Gene3D" id="3.40.190.10">
    <property type="entry name" value="Periplasmic binding protein-like II"/>
    <property type="match status" value="2"/>
</dbReference>
<keyword evidence="1" id="KW-0472">Membrane</keyword>
<dbReference type="PROSITE" id="PS51832">
    <property type="entry name" value="HD_GYP"/>
    <property type="match status" value="1"/>
</dbReference>
<dbReference type="PANTHER" id="PTHR45228:SF5">
    <property type="entry name" value="CYCLIC DI-GMP PHOSPHODIESTERASE VC_1348-RELATED"/>
    <property type="match status" value="1"/>
</dbReference>
<dbReference type="SMART" id="SM00062">
    <property type="entry name" value="PBPb"/>
    <property type="match status" value="1"/>
</dbReference>
<dbReference type="InterPro" id="IPR037522">
    <property type="entry name" value="HD_GYP_dom"/>
</dbReference>
<dbReference type="Proteomes" id="UP000094379">
    <property type="component" value="Unassembled WGS sequence"/>
</dbReference>
<protein>
    <submittedName>
        <fullName evidence="3">Sensor protein EvgS</fullName>
        <ecNumber evidence="3">2.7.13.3</ecNumber>
    </submittedName>
</protein>
<dbReference type="InterPro" id="IPR003607">
    <property type="entry name" value="HD/PDEase_dom"/>
</dbReference>
<dbReference type="PANTHER" id="PTHR45228">
    <property type="entry name" value="CYCLIC DI-GMP PHOSPHODIESTERASE TM_0186-RELATED"/>
    <property type="match status" value="1"/>
</dbReference>
<proteinExistence type="predicted"/>
<feature type="transmembrane region" description="Helical" evidence="1">
    <location>
        <begin position="12"/>
        <end position="38"/>
    </location>
</feature>
<organism evidence="3 4">
    <name type="scientific">Methylophaga muralis</name>
    <dbReference type="NCBI Taxonomy" id="291169"/>
    <lineage>
        <taxon>Bacteria</taxon>
        <taxon>Pseudomonadati</taxon>
        <taxon>Pseudomonadota</taxon>
        <taxon>Gammaproteobacteria</taxon>
        <taxon>Thiotrichales</taxon>
        <taxon>Piscirickettsiaceae</taxon>
        <taxon>Methylophaga</taxon>
    </lineage>
</organism>
<dbReference type="STRING" id="291169.A9E74_01618"/>
<dbReference type="InterPro" id="IPR001638">
    <property type="entry name" value="Solute-binding_3/MltF_N"/>
</dbReference>
<evidence type="ECO:0000256" key="1">
    <source>
        <dbReference type="SAM" id="Phobius"/>
    </source>
</evidence>
<feature type="domain" description="HD-GYP" evidence="2">
    <location>
        <begin position="825"/>
        <end position="1032"/>
    </location>
</feature>
<accession>A0A1E3GRM0</accession>
<name>A0A1E3GRM0_9GAMM</name>
<evidence type="ECO:0000313" key="3">
    <source>
        <dbReference type="EMBL" id="ODN66667.1"/>
    </source>
</evidence>